<evidence type="ECO:0000313" key="1">
    <source>
        <dbReference type="EMBL" id="KKU48297.1"/>
    </source>
</evidence>
<dbReference type="Proteomes" id="UP000034831">
    <property type="component" value="Unassembled WGS sequence"/>
</dbReference>
<reference evidence="1 2" key="1">
    <citation type="journal article" date="2015" name="Nature">
        <title>rRNA introns, odd ribosomes, and small enigmatic genomes across a large radiation of phyla.</title>
        <authorList>
            <person name="Brown C.T."/>
            <person name="Hug L.A."/>
            <person name="Thomas B.C."/>
            <person name="Sharon I."/>
            <person name="Castelle C.J."/>
            <person name="Singh A."/>
            <person name="Wilkins M.J."/>
            <person name="Williams K.H."/>
            <person name="Banfield J.F."/>
        </authorList>
    </citation>
    <scope>NUCLEOTIDE SEQUENCE [LARGE SCALE GENOMIC DNA]</scope>
</reference>
<gene>
    <name evidence="1" type="ORF">UX67_C0018G0012</name>
</gene>
<proteinExistence type="predicted"/>
<organism evidence="1 2">
    <name type="scientific">Candidatus Woesebacteria bacterium GW2011_GWF2_46_8</name>
    <dbReference type="NCBI Taxonomy" id="1618604"/>
    <lineage>
        <taxon>Bacteria</taxon>
        <taxon>Candidatus Woeseibacteriota</taxon>
    </lineage>
</organism>
<accession>A0A0G1QTQ3</accession>
<sequence>MHEIARHWRLRHQRLRPLSGSMRVLDDGRVQLKLSGSSTWVEARPNGHHHDENPLEGRIIYQAESFEREELAITISIHGEIDIPASSG</sequence>
<protein>
    <submittedName>
        <fullName evidence="1">Uncharacterized protein</fullName>
    </submittedName>
</protein>
<dbReference type="AlphaFoldDB" id="A0A0G1QTQ3"/>
<evidence type="ECO:0000313" key="2">
    <source>
        <dbReference type="Proteomes" id="UP000034831"/>
    </source>
</evidence>
<comment type="caution">
    <text evidence="1">The sequence shown here is derived from an EMBL/GenBank/DDBJ whole genome shotgun (WGS) entry which is preliminary data.</text>
</comment>
<name>A0A0G1QTQ3_9BACT</name>
<dbReference type="EMBL" id="LCNC01000018">
    <property type="protein sequence ID" value="KKU48297.1"/>
    <property type="molecule type" value="Genomic_DNA"/>
</dbReference>